<dbReference type="RefSeq" id="WP_072045067.1">
    <property type="nucleotide sequence ID" value="NZ_CP114058.1"/>
</dbReference>
<evidence type="ECO:0000313" key="1">
    <source>
        <dbReference type="EMBL" id="WAT01505.1"/>
    </source>
</evidence>
<reference evidence="1" key="1">
    <citation type="submission" date="2022-12" db="EMBL/GenBank/DDBJ databases">
        <title>Complete genome sequence of an Australian strain of Rouxiella badensis DAR84756 and resolution of the R. badensis DSM100043 and R. chamberiensis DSM28324 genomes.</title>
        <authorList>
            <person name="Paul S."/>
            <person name="Anderson P.J."/>
            <person name="Maynard G."/>
            <person name="Dyall-Smith M."/>
            <person name="Kudinha T."/>
        </authorList>
    </citation>
    <scope>NUCLEOTIDE SEQUENCE</scope>
    <source>
        <strain evidence="1">DSM 28324</strain>
    </source>
</reference>
<gene>
    <name evidence="1" type="ORF">O1V66_01590</name>
</gene>
<sequence length="95" mass="10234">MRKAQFTIRVHLNDAQATSYAKLHEKLAKKGYTKSIVGRSGKTYLLPDADYIIESILDERGVANEVVAIANSICPSSSVLVTKSAGMAVRGLKPA</sequence>
<accession>A0ABY7HQ43</accession>
<proteinExistence type="predicted"/>
<name>A0ABY7HQ43_9GAMM</name>
<organism evidence="1 2">
    <name type="scientific">Rouxiella chamberiensis</name>
    <dbReference type="NCBI Taxonomy" id="1513468"/>
    <lineage>
        <taxon>Bacteria</taxon>
        <taxon>Pseudomonadati</taxon>
        <taxon>Pseudomonadota</taxon>
        <taxon>Gammaproteobacteria</taxon>
        <taxon>Enterobacterales</taxon>
        <taxon>Yersiniaceae</taxon>
        <taxon>Rouxiella</taxon>
    </lineage>
</organism>
<evidence type="ECO:0000313" key="2">
    <source>
        <dbReference type="Proteomes" id="UP001164712"/>
    </source>
</evidence>
<dbReference type="EMBL" id="CP114058">
    <property type="protein sequence ID" value="WAT01505.1"/>
    <property type="molecule type" value="Genomic_DNA"/>
</dbReference>
<protein>
    <submittedName>
        <fullName evidence="1">DUF2622 domain-containing protein</fullName>
    </submittedName>
</protein>
<keyword evidence="2" id="KW-1185">Reference proteome</keyword>
<dbReference type="Proteomes" id="UP001164712">
    <property type="component" value="Chromosome"/>
</dbReference>